<dbReference type="GO" id="GO:0000976">
    <property type="term" value="F:transcription cis-regulatory region binding"/>
    <property type="evidence" value="ECO:0007669"/>
    <property type="project" value="TreeGrafter"/>
</dbReference>
<dbReference type="Gene3D" id="1.10.10.60">
    <property type="entry name" value="Homeodomain-like"/>
    <property type="match status" value="1"/>
</dbReference>
<dbReference type="Pfam" id="PF13377">
    <property type="entry name" value="Peripla_BP_3"/>
    <property type="match status" value="1"/>
</dbReference>
<dbReference type="Pfam" id="PF12833">
    <property type="entry name" value="HTH_18"/>
    <property type="match status" value="1"/>
</dbReference>
<protein>
    <submittedName>
        <fullName evidence="6">Xylose operon regulatory protein</fullName>
    </submittedName>
</protein>
<evidence type="ECO:0000256" key="4">
    <source>
        <dbReference type="SAM" id="MobiDB-lite"/>
    </source>
</evidence>
<dbReference type="InterPro" id="IPR018060">
    <property type="entry name" value="HTH_AraC"/>
</dbReference>
<evidence type="ECO:0000256" key="3">
    <source>
        <dbReference type="ARBA" id="ARBA00023163"/>
    </source>
</evidence>
<dbReference type="PROSITE" id="PS00041">
    <property type="entry name" value="HTH_ARAC_FAMILY_1"/>
    <property type="match status" value="1"/>
</dbReference>
<accession>A0A7V8V2B5</accession>
<feature type="domain" description="HTH araC/xylS-type" evidence="5">
    <location>
        <begin position="305"/>
        <end position="403"/>
    </location>
</feature>
<sequence length="406" mass="45159">MSSTNPAPDVSPKPNPQSSMASLKTRRRIAVLVQTSSAWSRQVLAGVAEHAMESGGWDFWIEPRGFYEHIEIPLSWSGEGVICRLTSEDLVGQIQQRRLPAVNVSWLGEHSPTVPKVVSDEVACGQMAAEFYLKRGWHFFGFVGPPPQLNYSDKVEKAFASTVGEAGRTVKRFNHEPNSGTITIGQEHPQMAEWLMALPKPVALLVWTTAIGQEIALLCRQIGISVPDDVAILAVELDPLVSAMSPVPIAYIDQSPRRVGAQAAALLERMIQGAPAPVEPVLVPPRGIAERMSVDNLFVEDEIVRQAMDFIRERMAEAIQVTDVASHVALSRRVLENRFEKALRRSPAQVIRRTKLTHAMYLLSETDLTVQEIGFQTGFFHQETFLRFFKRESGHTPTEYRTSASR</sequence>
<dbReference type="EMBL" id="JABRWO010000002">
    <property type="protein sequence ID" value="MBA2113629.1"/>
    <property type="molecule type" value="Genomic_DNA"/>
</dbReference>
<gene>
    <name evidence="6" type="primary">xylR_6</name>
    <name evidence="6" type="ORF">HOV93_07790</name>
</gene>
<dbReference type="AlphaFoldDB" id="A0A7V8V2B5"/>
<dbReference type="SUPFAM" id="SSF53822">
    <property type="entry name" value="Periplasmic binding protein-like I"/>
    <property type="match status" value="1"/>
</dbReference>
<keyword evidence="1" id="KW-0805">Transcription regulation</keyword>
<dbReference type="Gene3D" id="3.40.50.2300">
    <property type="match status" value="2"/>
</dbReference>
<dbReference type="InterPro" id="IPR009057">
    <property type="entry name" value="Homeodomain-like_sf"/>
</dbReference>
<dbReference type="InterPro" id="IPR046335">
    <property type="entry name" value="LacI/GalR-like_sensor"/>
</dbReference>
<dbReference type="InterPro" id="IPR018062">
    <property type="entry name" value="HTH_AraC-typ_CS"/>
</dbReference>
<evidence type="ECO:0000259" key="5">
    <source>
        <dbReference type="PROSITE" id="PS01124"/>
    </source>
</evidence>
<dbReference type="SUPFAM" id="SSF46689">
    <property type="entry name" value="Homeodomain-like"/>
    <property type="match status" value="2"/>
</dbReference>
<reference evidence="6 7" key="1">
    <citation type="submission" date="2020-05" db="EMBL/GenBank/DDBJ databases">
        <title>Bremerella alba sp. nov., a novel planctomycete isolated from the surface of the macroalga Fucus spiralis.</title>
        <authorList>
            <person name="Godinho O."/>
            <person name="Botelho R."/>
            <person name="Albuquerque L."/>
            <person name="Wiegand S."/>
            <person name="Da Costa M.S."/>
            <person name="Lobo-Da-Cunha A."/>
            <person name="Jogler C."/>
            <person name="Lage O.M."/>
        </authorList>
    </citation>
    <scope>NUCLEOTIDE SEQUENCE [LARGE SCALE GENOMIC DNA]</scope>
    <source>
        <strain evidence="6 7">FF15</strain>
    </source>
</reference>
<proteinExistence type="predicted"/>
<dbReference type="Pfam" id="PF22177">
    <property type="entry name" value="PBP1_XylR"/>
    <property type="match status" value="1"/>
</dbReference>
<evidence type="ECO:0000313" key="6">
    <source>
        <dbReference type="EMBL" id="MBA2113629.1"/>
    </source>
</evidence>
<keyword evidence="3" id="KW-0804">Transcription</keyword>
<evidence type="ECO:0000313" key="7">
    <source>
        <dbReference type="Proteomes" id="UP000551616"/>
    </source>
</evidence>
<organism evidence="6 7">
    <name type="scientific">Bremerella alba</name>
    <dbReference type="NCBI Taxonomy" id="980252"/>
    <lineage>
        <taxon>Bacteria</taxon>
        <taxon>Pseudomonadati</taxon>
        <taxon>Planctomycetota</taxon>
        <taxon>Planctomycetia</taxon>
        <taxon>Pirellulales</taxon>
        <taxon>Pirellulaceae</taxon>
        <taxon>Bremerella</taxon>
    </lineage>
</organism>
<keyword evidence="2" id="KW-0238">DNA-binding</keyword>
<evidence type="ECO:0000256" key="2">
    <source>
        <dbReference type="ARBA" id="ARBA00023125"/>
    </source>
</evidence>
<dbReference type="InterPro" id="IPR028082">
    <property type="entry name" value="Peripla_BP_I"/>
</dbReference>
<name>A0A7V8V2B5_9BACT</name>
<dbReference type="PANTHER" id="PTHR30146">
    <property type="entry name" value="LACI-RELATED TRANSCRIPTIONAL REPRESSOR"/>
    <property type="match status" value="1"/>
</dbReference>
<dbReference type="GO" id="GO:0003700">
    <property type="term" value="F:DNA-binding transcription factor activity"/>
    <property type="evidence" value="ECO:0007669"/>
    <property type="project" value="InterPro"/>
</dbReference>
<evidence type="ECO:0000256" key="1">
    <source>
        <dbReference type="ARBA" id="ARBA00023015"/>
    </source>
</evidence>
<dbReference type="Proteomes" id="UP000551616">
    <property type="component" value="Unassembled WGS sequence"/>
</dbReference>
<dbReference type="PANTHER" id="PTHR30146:SF24">
    <property type="entry name" value="XYLOSE OPERON REGULATORY PROTEIN"/>
    <property type="match status" value="1"/>
</dbReference>
<dbReference type="RefSeq" id="WP_207395128.1">
    <property type="nucleotide sequence ID" value="NZ_JABRWO010000002.1"/>
</dbReference>
<dbReference type="PROSITE" id="PS01124">
    <property type="entry name" value="HTH_ARAC_FAMILY_2"/>
    <property type="match status" value="1"/>
</dbReference>
<comment type="caution">
    <text evidence="6">The sequence shown here is derived from an EMBL/GenBank/DDBJ whole genome shotgun (WGS) entry which is preliminary data.</text>
</comment>
<feature type="region of interest" description="Disordered" evidence="4">
    <location>
        <begin position="1"/>
        <end position="22"/>
    </location>
</feature>
<keyword evidence="7" id="KW-1185">Reference proteome</keyword>
<dbReference type="SMART" id="SM00342">
    <property type="entry name" value="HTH_ARAC"/>
    <property type="match status" value="1"/>
</dbReference>
<dbReference type="InterPro" id="IPR054031">
    <property type="entry name" value="XylR_PBP1"/>
</dbReference>
<dbReference type="CDD" id="cd01543">
    <property type="entry name" value="PBP1_XylR"/>
    <property type="match status" value="1"/>
</dbReference>